<reference evidence="1 2" key="1">
    <citation type="submission" date="2006-02" db="EMBL/GenBank/DDBJ databases">
        <authorList>
            <person name="Amann R."/>
            <person name="Ferriera S."/>
            <person name="Johnson J."/>
            <person name="Kravitz S."/>
            <person name="Halpern A."/>
            <person name="Remington K."/>
            <person name="Beeson K."/>
            <person name="Tran B."/>
            <person name="Rogers Y.-H."/>
            <person name="Friedman R."/>
            <person name="Venter J.C."/>
        </authorList>
    </citation>
    <scope>NUCLEOTIDE SEQUENCE [LARGE SCALE GENOMIC DNA]</scope>
    <source>
        <strain evidence="1 2">DSM 3645</strain>
    </source>
</reference>
<dbReference type="AlphaFoldDB" id="A3ZVP1"/>
<name>A3ZVP1_9BACT</name>
<dbReference type="HOGENOM" id="CLU_3418757_0_0_0"/>
<evidence type="ECO:0000313" key="1">
    <source>
        <dbReference type="EMBL" id="EAQ79387.1"/>
    </source>
</evidence>
<dbReference type="EMBL" id="AANZ01000014">
    <property type="protein sequence ID" value="EAQ79387.1"/>
    <property type="molecule type" value="Genomic_DNA"/>
</dbReference>
<organism evidence="1 2">
    <name type="scientific">Blastopirellula marina DSM 3645</name>
    <dbReference type="NCBI Taxonomy" id="314230"/>
    <lineage>
        <taxon>Bacteria</taxon>
        <taxon>Pseudomonadati</taxon>
        <taxon>Planctomycetota</taxon>
        <taxon>Planctomycetia</taxon>
        <taxon>Pirellulales</taxon>
        <taxon>Pirellulaceae</taxon>
        <taxon>Blastopirellula</taxon>
    </lineage>
</organism>
<sequence>MPSYRRGPSKIFSEVDQICESSYGI</sequence>
<accession>A3ZVP1</accession>
<dbReference type="Proteomes" id="UP000004358">
    <property type="component" value="Unassembled WGS sequence"/>
</dbReference>
<gene>
    <name evidence="1" type="ORF">DSM3645_02888</name>
</gene>
<evidence type="ECO:0000313" key="2">
    <source>
        <dbReference type="Proteomes" id="UP000004358"/>
    </source>
</evidence>
<comment type="caution">
    <text evidence="1">The sequence shown here is derived from an EMBL/GenBank/DDBJ whole genome shotgun (WGS) entry which is preliminary data.</text>
</comment>
<protein>
    <submittedName>
        <fullName evidence="1">Uncharacterized protein</fullName>
    </submittedName>
</protein>
<proteinExistence type="predicted"/>